<dbReference type="InterPro" id="IPR020476">
    <property type="entry name" value="Nudix_hydrolase"/>
</dbReference>
<dbReference type="GO" id="GO:0016787">
    <property type="term" value="F:hydrolase activity"/>
    <property type="evidence" value="ECO:0007669"/>
    <property type="project" value="UniProtKB-KW"/>
</dbReference>
<evidence type="ECO:0000313" key="7">
    <source>
        <dbReference type="Proteomes" id="UP000182108"/>
    </source>
</evidence>
<evidence type="ECO:0000256" key="1">
    <source>
        <dbReference type="ARBA" id="ARBA00001946"/>
    </source>
</evidence>
<reference evidence="7" key="1">
    <citation type="submission" date="2015-08" db="EMBL/GenBank/DDBJ databases">
        <authorList>
            <person name="Babu N.S."/>
            <person name="Beckwith C.J."/>
            <person name="Beseler K.G."/>
            <person name="Brison A."/>
            <person name="Carone J.V."/>
            <person name="Caskin T.P."/>
            <person name="Diamond M."/>
            <person name="Durham M.E."/>
            <person name="Foxe J.M."/>
            <person name="Go M."/>
            <person name="Henderson B.A."/>
            <person name="Jones I.B."/>
            <person name="McGettigan J.A."/>
            <person name="Micheletti S.J."/>
            <person name="Nasrallah M.E."/>
            <person name="Ortiz D."/>
            <person name="Piller C.R."/>
            <person name="Privatt S.R."/>
            <person name="Schneider S.L."/>
            <person name="Sharp S."/>
            <person name="Smith T.C."/>
            <person name="Stanton J.D."/>
            <person name="Ullery H.E."/>
            <person name="Wilson R.J."/>
            <person name="Serrano M.G."/>
            <person name="Buck G."/>
            <person name="Lee V."/>
            <person name="Wang Y."/>
            <person name="Carvalho R."/>
            <person name="Voegtly L."/>
            <person name="Shi R."/>
            <person name="Duckworth R."/>
            <person name="Johnson A."/>
            <person name="Loviza R."/>
            <person name="Walstead R."/>
            <person name="Shah Z."/>
            <person name="Kiflezghi M."/>
            <person name="Wade K."/>
            <person name="Ball S.L."/>
            <person name="Bradley K.W."/>
            <person name="Asai D.J."/>
            <person name="Bowman C.A."/>
            <person name="Russell D.A."/>
            <person name="Pope W.H."/>
            <person name="Jacobs-Sera D."/>
            <person name="Hendrix R.W."/>
            <person name="Hatfull G.F."/>
        </authorList>
    </citation>
    <scope>NUCLEOTIDE SEQUENCE [LARGE SCALE GENOMIC DNA]</scope>
    <source>
        <strain evidence="7">JCM 19170</strain>
    </source>
</reference>
<feature type="domain" description="Nudix hydrolase" evidence="5">
    <location>
        <begin position="36"/>
        <end position="159"/>
    </location>
</feature>
<dbReference type="OrthoDB" id="5417595at2"/>
<dbReference type="PROSITE" id="PS51462">
    <property type="entry name" value="NUDIX"/>
    <property type="match status" value="1"/>
</dbReference>
<keyword evidence="7" id="KW-1185">Reference proteome</keyword>
<dbReference type="EMBL" id="CYHH01000011">
    <property type="protein sequence ID" value="CUB07774.1"/>
    <property type="molecule type" value="Genomic_DNA"/>
</dbReference>
<gene>
    <name evidence="6" type="ORF">Ga0061068_11167</name>
</gene>
<dbReference type="PROSITE" id="PS00893">
    <property type="entry name" value="NUDIX_BOX"/>
    <property type="match status" value="1"/>
</dbReference>
<dbReference type="RefSeq" id="WP_055424045.1">
    <property type="nucleotide sequence ID" value="NZ_CYHH01000011.1"/>
</dbReference>
<name>A0A0K6IXJ9_9PROT</name>
<dbReference type="PRINTS" id="PR00502">
    <property type="entry name" value="NUDIXFAMILY"/>
</dbReference>
<organism evidence="6 7">
    <name type="scientific">Tepidiphilus thermophilus</name>
    <dbReference type="NCBI Taxonomy" id="876478"/>
    <lineage>
        <taxon>Bacteria</taxon>
        <taxon>Pseudomonadati</taxon>
        <taxon>Pseudomonadota</taxon>
        <taxon>Hydrogenophilia</taxon>
        <taxon>Hydrogenophilales</taxon>
        <taxon>Hydrogenophilaceae</taxon>
        <taxon>Tepidiphilus</taxon>
    </lineage>
</organism>
<dbReference type="AlphaFoldDB" id="A0A0K6IXJ9"/>
<dbReference type="InterPro" id="IPR000086">
    <property type="entry name" value="NUDIX_hydrolase_dom"/>
</dbReference>
<protein>
    <submittedName>
        <fullName evidence="6">ADP-ribose pyrophosphatase YjhB, NUDIX family</fullName>
    </submittedName>
</protein>
<evidence type="ECO:0000256" key="4">
    <source>
        <dbReference type="RuleBase" id="RU003476"/>
    </source>
</evidence>
<keyword evidence="3" id="KW-0460">Magnesium</keyword>
<dbReference type="CDD" id="cd04511">
    <property type="entry name" value="NUDIX_Hydrolase"/>
    <property type="match status" value="1"/>
</dbReference>
<evidence type="ECO:0000313" key="6">
    <source>
        <dbReference type="EMBL" id="CUB07774.1"/>
    </source>
</evidence>
<comment type="cofactor">
    <cofactor evidence="1">
        <name>Mg(2+)</name>
        <dbReference type="ChEBI" id="CHEBI:18420"/>
    </cofactor>
</comment>
<dbReference type="PANTHER" id="PTHR43222">
    <property type="entry name" value="NUDIX HYDROLASE 23"/>
    <property type="match status" value="1"/>
</dbReference>
<sequence length="180" mass="20293">MNYCTVCGHPLQVLVPPGDNRPRHVCSHCGEIHYQNPKLVVGAIPRWKNQVLLCRRAIEPRLGWWTLPAGFMENGESTVEAAMRETWEEAGALVEIGTLQALIDVPVIQQVHLFYRANLLSLDVAPGEESLETRLFPLRHIPWDELAFETVRAALAHHLRHPRHGVLVKTLGRRPARSSA</sequence>
<dbReference type="Gene3D" id="3.90.79.10">
    <property type="entry name" value="Nucleoside Triphosphate Pyrophosphohydrolase"/>
    <property type="match status" value="1"/>
</dbReference>
<dbReference type="InterPro" id="IPR029401">
    <property type="entry name" value="Nudix_N"/>
</dbReference>
<accession>A0A0K6IXJ9</accession>
<dbReference type="PANTHER" id="PTHR43222:SF2">
    <property type="entry name" value="NUDIX HYDROLASE 23, CHLOROPLASTIC"/>
    <property type="match status" value="1"/>
</dbReference>
<evidence type="ECO:0000256" key="3">
    <source>
        <dbReference type="ARBA" id="ARBA00022842"/>
    </source>
</evidence>
<keyword evidence="2 4" id="KW-0378">Hydrolase</keyword>
<dbReference type="InterPro" id="IPR020084">
    <property type="entry name" value="NUDIX_hydrolase_CS"/>
</dbReference>
<dbReference type="Gene3D" id="2.20.70.10">
    <property type="match status" value="1"/>
</dbReference>
<dbReference type="Pfam" id="PF00293">
    <property type="entry name" value="NUDIX"/>
    <property type="match status" value="1"/>
</dbReference>
<comment type="similarity">
    <text evidence="4">Belongs to the Nudix hydrolase family.</text>
</comment>
<evidence type="ECO:0000259" key="5">
    <source>
        <dbReference type="PROSITE" id="PS51462"/>
    </source>
</evidence>
<proteinExistence type="inferred from homology"/>
<dbReference type="SUPFAM" id="SSF55811">
    <property type="entry name" value="Nudix"/>
    <property type="match status" value="1"/>
</dbReference>
<evidence type="ECO:0000256" key="2">
    <source>
        <dbReference type="ARBA" id="ARBA00022801"/>
    </source>
</evidence>
<dbReference type="Pfam" id="PF14803">
    <property type="entry name" value="Zn_ribbon_Nudix"/>
    <property type="match status" value="1"/>
</dbReference>
<dbReference type="InterPro" id="IPR015797">
    <property type="entry name" value="NUDIX_hydrolase-like_dom_sf"/>
</dbReference>
<dbReference type="Proteomes" id="UP000182108">
    <property type="component" value="Unassembled WGS sequence"/>
</dbReference>